<protein>
    <recommendedName>
        <fullName evidence="4">Isochorismatase-like domain-containing protein</fullName>
    </recommendedName>
</protein>
<dbReference type="SUPFAM" id="SSF52499">
    <property type="entry name" value="Isochorismatase-like hydrolases"/>
    <property type="match status" value="1"/>
</dbReference>
<name>A0A6A6C686_ZASCE</name>
<reference evidence="5" key="1">
    <citation type="journal article" date="2020" name="Stud. Mycol.">
        <title>101 Dothideomycetes genomes: a test case for predicting lifestyles and emergence of pathogens.</title>
        <authorList>
            <person name="Haridas S."/>
            <person name="Albert R."/>
            <person name="Binder M."/>
            <person name="Bloem J."/>
            <person name="Labutti K."/>
            <person name="Salamov A."/>
            <person name="Andreopoulos B."/>
            <person name="Baker S."/>
            <person name="Barry K."/>
            <person name="Bills G."/>
            <person name="Bluhm B."/>
            <person name="Cannon C."/>
            <person name="Castanera R."/>
            <person name="Culley D."/>
            <person name="Daum C."/>
            <person name="Ezra D."/>
            <person name="Gonzalez J."/>
            <person name="Henrissat B."/>
            <person name="Kuo A."/>
            <person name="Liang C."/>
            <person name="Lipzen A."/>
            <person name="Lutzoni F."/>
            <person name="Magnuson J."/>
            <person name="Mondo S."/>
            <person name="Nolan M."/>
            <person name="Ohm R."/>
            <person name="Pangilinan J."/>
            <person name="Park H.-J."/>
            <person name="Ramirez L."/>
            <person name="Alfaro M."/>
            <person name="Sun H."/>
            <person name="Tritt A."/>
            <person name="Yoshinaga Y."/>
            <person name="Zwiers L.-H."/>
            <person name="Turgeon B."/>
            <person name="Goodwin S."/>
            <person name="Spatafora J."/>
            <person name="Crous P."/>
            <person name="Grigoriev I."/>
        </authorList>
    </citation>
    <scope>NUCLEOTIDE SEQUENCE</scope>
    <source>
        <strain evidence="5">ATCC 36951</strain>
    </source>
</reference>
<comment type="similarity">
    <text evidence="1">Belongs to the isochorismatase family.</text>
</comment>
<dbReference type="RefSeq" id="XP_033663576.1">
    <property type="nucleotide sequence ID" value="XM_033818071.1"/>
</dbReference>
<keyword evidence="6" id="KW-1185">Reference proteome</keyword>
<dbReference type="Gene3D" id="3.40.50.850">
    <property type="entry name" value="Isochorismatase-like"/>
    <property type="match status" value="1"/>
</dbReference>
<dbReference type="Pfam" id="PF00857">
    <property type="entry name" value="Isochorismatase"/>
    <property type="match status" value="1"/>
</dbReference>
<dbReference type="Proteomes" id="UP000799537">
    <property type="component" value="Unassembled WGS sequence"/>
</dbReference>
<dbReference type="EMBL" id="ML993612">
    <property type="protein sequence ID" value="KAF2162687.1"/>
    <property type="molecule type" value="Genomic_DNA"/>
</dbReference>
<evidence type="ECO:0000256" key="1">
    <source>
        <dbReference type="ARBA" id="ARBA00006336"/>
    </source>
</evidence>
<feature type="signal peptide" evidence="3">
    <location>
        <begin position="1"/>
        <end position="19"/>
    </location>
</feature>
<dbReference type="InterPro" id="IPR050272">
    <property type="entry name" value="Isochorismatase-like_hydrls"/>
</dbReference>
<dbReference type="InterPro" id="IPR000868">
    <property type="entry name" value="Isochorismatase-like_dom"/>
</dbReference>
<dbReference type="AlphaFoldDB" id="A0A6A6C686"/>
<evidence type="ECO:0000313" key="6">
    <source>
        <dbReference type="Proteomes" id="UP000799537"/>
    </source>
</evidence>
<organism evidence="5 6">
    <name type="scientific">Zasmidium cellare ATCC 36951</name>
    <dbReference type="NCBI Taxonomy" id="1080233"/>
    <lineage>
        <taxon>Eukaryota</taxon>
        <taxon>Fungi</taxon>
        <taxon>Dikarya</taxon>
        <taxon>Ascomycota</taxon>
        <taxon>Pezizomycotina</taxon>
        <taxon>Dothideomycetes</taxon>
        <taxon>Dothideomycetidae</taxon>
        <taxon>Mycosphaerellales</taxon>
        <taxon>Mycosphaerellaceae</taxon>
        <taxon>Zasmidium</taxon>
    </lineage>
</organism>
<proteinExistence type="inferred from homology"/>
<dbReference type="PANTHER" id="PTHR43540:SF1">
    <property type="entry name" value="ISOCHORISMATASE HYDROLASE"/>
    <property type="match status" value="1"/>
</dbReference>
<keyword evidence="3" id="KW-0732">Signal</keyword>
<dbReference type="OrthoDB" id="1739143at2759"/>
<feature type="chain" id="PRO_5025539429" description="Isochorismatase-like domain-containing protein" evidence="3">
    <location>
        <begin position="20"/>
        <end position="243"/>
    </location>
</feature>
<dbReference type="InterPro" id="IPR036380">
    <property type="entry name" value="Isochorismatase-like_sf"/>
</dbReference>
<gene>
    <name evidence="5" type="ORF">M409DRAFT_68975</name>
</gene>
<keyword evidence="2" id="KW-0378">Hydrolase</keyword>
<evidence type="ECO:0000259" key="4">
    <source>
        <dbReference type="Pfam" id="PF00857"/>
    </source>
</evidence>
<feature type="domain" description="Isochorismatase-like" evidence="4">
    <location>
        <begin position="65"/>
        <end position="198"/>
    </location>
</feature>
<evidence type="ECO:0000313" key="5">
    <source>
        <dbReference type="EMBL" id="KAF2162687.1"/>
    </source>
</evidence>
<evidence type="ECO:0000256" key="2">
    <source>
        <dbReference type="ARBA" id="ARBA00022801"/>
    </source>
</evidence>
<dbReference type="GeneID" id="54571343"/>
<dbReference type="PANTHER" id="PTHR43540">
    <property type="entry name" value="PEROXYUREIDOACRYLATE/UREIDOACRYLATE AMIDOHYDROLASE-RELATED"/>
    <property type="match status" value="1"/>
</dbReference>
<accession>A0A6A6C686</accession>
<dbReference type="GO" id="GO:0016787">
    <property type="term" value="F:hydrolase activity"/>
    <property type="evidence" value="ECO:0007669"/>
    <property type="project" value="UniProtKB-KW"/>
</dbReference>
<sequence>MRLSKSMLTLLFLASTSLAQSIGYTCNPHCITPTIPTTNHNLTFGTHYAVLNLDLIGLVASIANTTAGSAFINSTATWIDFIHAQHPPPLSIFSRVAFSGTRKAELGPNSPFTKVAGSVTPAESQIYPAFKVDEKAGDVVLDKSRYYAGWGNSLETILHAQGIDTVILSGLTTSGVILNTVYTLYNLDYKVYVIANNTIQTPGNVAPEVYTSILEGIIPTLPADVITVEQAMDAVKRSGPAVY</sequence>
<evidence type="ECO:0000256" key="3">
    <source>
        <dbReference type="SAM" id="SignalP"/>
    </source>
</evidence>